<evidence type="ECO:0000313" key="4">
    <source>
        <dbReference type="Proteomes" id="UP000198397"/>
    </source>
</evidence>
<feature type="region of interest" description="Disordered" evidence="1">
    <location>
        <begin position="369"/>
        <end position="398"/>
    </location>
</feature>
<evidence type="ECO:0000259" key="2">
    <source>
        <dbReference type="PROSITE" id="PS50835"/>
    </source>
</evidence>
<dbReference type="EMBL" id="FZNQ01000005">
    <property type="protein sequence ID" value="SNR41582.1"/>
    <property type="molecule type" value="Genomic_DNA"/>
</dbReference>
<proteinExistence type="predicted"/>
<feature type="region of interest" description="Disordered" evidence="1">
    <location>
        <begin position="1"/>
        <end position="59"/>
    </location>
</feature>
<feature type="region of interest" description="Disordered" evidence="1">
    <location>
        <begin position="92"/>
        <end position="111"/>
    </location>
</feature>
<gene>
    <name evidence="3" type="ORF">SAMN06264855_105126</name>
</gene>
<feature type="compositionally biased region" description="Basic and acidic residues" evidence="1">
    <location>
        <begin position="10"/>
        <end position="46"/>
    </location>
</feature>
<evidence type="ECO:0000313" key="3">
    <source>
        <dbReference type="EMBL" id="SNR41582.1"/>
    </source>
</evidence>
<dbReference type="Proteomes" id="UP000198397">
    <property type="component" value="Unassembled WGS sequence"/>
</dbReference>
<accession>A0A238W4V3</accession>
<dbReference type="InterPro" id="IPR007110">
    <property type="entry name" value="Ig-like_dom"/>
</dbReference>
<feature type="region of interest" description="Disordered" evidence="1">
    <location>
        <begin position="192"/>
        <end position="211"/>
    </location>
</feature>
<protein>
    <recommendedName>
        <fullName evidence="2">Ig-like domain-containing protein</fullName>
    </recommendedName>
</protein>
<name>A0A238W4V3_HALVU</name>
<sequence>MRPSGPPNPSRDRRATTSRRPDDPPGGRRSEDPPDGRHPDRLDDRSATAGTPTPSRRGLLTGLGTVAVLGSTAASAAGDDAVRLRLSAVGSTAWEAESEDDPAVVATDGENPELRFAVDTRYVVENPSFRPHPFELQDADGEPLLSQDAGGRFEDAPDVDWSDDGETMSFTVTESLAADLDGYVCTAHSRMSGSVGTHPDDRPEASVTFDDGWTPGRTVRVAAAELEDGGYLRVHDPDDDTGTRGVTEPLSAGRHEDVSIELDSSLSGPTTLAVTAHLQTTEEAFTFPDDGDGPYLDSDDDPVTVTATVSPIAYDDPEGRVSIERPEPDATVEPTVTVAIDVDGFDFAVPDTPPAPDRGGFVVLVDRDPVSPGDQVPEADIAARIDDPEATAEPTLDPGDRTVRVQAVDTERRAFTLTDDVAVTVADDDSVDADDVSDDDDSTDDGAPDEDSTGEDTTDDDGTDVDAPGFGVGVTLGALGGAVAYAYRRVKGVSDDGTE</sequence>
<dbReference type="OrthoDB" id="351261at2157"/>
<dbReference type="AlphaFoldDB" id="A0A238W4V3"/>
<feature type="region of interest" description="Disordered" evidence="1">
    <location>
        <begin position="426"/>
        <end position="473"/>
    </location>
</feature>
<dbReference type="Pfam" id="PF23951">
    <property type="entry name" value="DUF7282"/>
    <property type="match status" value="1"/>
</dbReference>
<evidence type="ECO:0000256" key="1">
    <source>
        <dbReference type="SAM" id="MobiDB-lite"/>
    </source>
</evidence>
<feature type="compositionally biased region" description="Acidic residues" evidence="1">
    <location>
        <begin position="426"/>
        <end position="464"/>
    </location>
</feature>
<dbReference type="InterPro" id="IPR055706">
    <property type="entry name" value="Slg1/2_DUF7282"/>
</dbReference>
<dbReference type="PROSITE" id="PS50835">
    <property type="entry name" value="IG_LIKE"/>
    <property type="match status" value="1"/>
</dbReference>
<dbReference type="RefSeq" id="WP_089384397.1">
    <property type="nucleotide sequence ID" value="NZ_FZNQ01000005.1"/>
</dbReference>
<feature type="domain" description="Ig-like" evidence="2">
    <location>
        <begin position="127"/>
        <end position="208"/>
    </location>
</feature>
<reference evidence="3 4" key="1">
    <citation type="submission" date="2017-06" db="EMBL/GenBank/DDBJ databases">
        <authorList>
            <person name="Kim H.J."/>
            <person name="Triplett B.A."/>
        </authorList>
    </citation>
    <scope>NUCLEOTIDE SEQUENCE [LARGE SCALE GENOMIC DNA]</scope>
    <source>
        <strain evidence="3 4">DSM 8800</strain>
    </source>
</reference>
<keyword evidence="4" id="KW-1185">Reference proteome</keyword>
<organism evidence="3 4">
    <name type="scientific">Halorubrum vacuolatum</name>
    <name type="common">Natronobacterium vacuolatum</name>
    <dbReference type="NCBI Taxonomy" id="63740"/>
    <lineage>
        <taxon>Archaea</taxon>
        <taxon>Methanobacteriati</taxon>
        <taxon>Methanobacteriota</taxon>
        <taxon>Stenosarchaea group</taxon>
        <taxon>Halobacteria</taxon>
        <taxon>Halobacteriales</taxon>
        <taxon>Haloferacaceae</taxon>
        <taxon>Halorubrum</taxon>
    </lineage>
</organism>